<sequence>MFYAVFEHAHQLIAEEISAVDEKNEDQLEQLIEGCRIFIETISKENMYRILLVDGPSVLGWQIFRRFDKENSMKLLQNQIEQLQDKDILQQNSSIVMTHALSGAINELSIWVSEQNDKKKAIEKSMVVIEGIILGFKNPY</sequence>
<gene>
    <name evidence="2" type="ORF">GCM10022378_07990</name>
</gene>
<keyword evidence="3" id="KW-1185">Reference proteome</keyword>
<comment type="caution">
    <text evidence="2">The sequence shown here is derived from an EMBL/GenBank/DDBJ whole genome shotgun (WGS) entry which is preliminary data.</text>
</comment>
<feature type="domain" description="Transcriptional regulator Rv0078-like C-terminal" evidence="1">
    <location>
        <begin position="29"/>
        <end position="135"/>
    </location>
</feature>
<dbReference type="Pfam" id="PF21351">
    <property type="entry name" value="TetR_C_41"/>
    <property type="match status" value="1"/>
</dbReference>
<protein>
    <recommendedName>
        <fullName evidence="1">Transcriptional regulator Rv0078-like C-terminal domain-containing protein</fullName>
    </recommendedName>
</protein>
<evidence type="ECO:0000259" key="1">
    <source>
        <dbReference type="Pfam" id="PF21351"/>
    </source>
</evidence>
<dbReference type="InterPro" id="IPR049484">
    <property type="entry name" value="Rv0078-like_C"/>
</dbReference>
<name>A0ABP7EQM3_9STAP</name>
<evidence type="ECO:0000313" key="3">
    <source>
        <dbReference type="Proteomes" id="UP001500920"/>
    </source>
</evidence>
<dbReference type="Proteomes" id="UP001500920">
    <property type="component" value="Unassembled WGS sequence"/>
</dbReference>
<dbReference type="EMBL" id="BAABCK010000017">
    <property type="protein sequence ID" value="GAA3720438.1"/>
    <property type="molecule type" value="Genomic_DNA"/>
</dbReference>
<reference evidence="3" key="1">
    <citation type="journal article" date="2019" name="Int. J. Syst. Evol. Microbiol.">
        <title>The Global Catalogue of Microorganisms (GCM) 10K type strain sequencing project: providing services to taxonomists for standard genome sequencing and annotation.</title>
        <authorList>
            <consortium name="The Broad Institute Genomics Platform"/>
            <consortium name="The Broad Institute Genome Sequencing Center for Infectious Disease"/>
            <person name="Wu L."/>
            <person name="Ma J."/>
        </authorList>
    </citation>
    <scope>NUCLEOTIDE SEQUENCE [LARGE SCALE GENOMIC DNA]</scope>
    <source>
        <strain evidence="3">JCM 16981</strain>
    </source>
</reference>
<evidence type="ECO:0000313" key="2">
    <source>
        <dbReference type="EMBL" id="GAA3720438.1"/>
    </source>
</evidence>
<proteinExistence type="predicted"/>
<accession>A0ABP7EQM3</accession>
<dbReference type="Gene3D" id="1.10.357.10">
    <property type="entry name" value="Tetracycline Repressor, domain 2"/>
    <property type="match status" value="1"/>
</dbReference>
<organism evidence="2 3">
    <name type="scientific">Salinicoccus jeotgali</name>
    <dbReference type="NCBI Taxonomy" id="381634"/>
    <lineage>
        <taxon>Bacteria</taxon>
        <taxon>Bacillati</taxon>
        <taxon>Bacillota</taxon>
        <taxon>Bacilli</taxon>
        <taxon>Bacillales</taxon>
        <taxon>Staphylococcaceae</taxon>
        <taxon>Salinicoccus</taxon>
    </lineage>
</organism>